<evidence type="ECO:0000256" key="4">
    <source>
        <dbReference type="ARBA" id="ARBA00022679"/>
    </source>
</evidence>
<comment type="catalytic activity">
    <reaction evidence="1">
        <text>6-hydroxymethyl-7,8-dihydropterin + ATP = (7,8-dihydropterin-6-yl)methyl diphosphate + AMP + H(+)</text>
        <dbReference type="Rhea" id="RHEA:11412"/>
        <dbReference type="ChEBI" id="CHEBI:15378"/>
        <dbReference type="ChEBI" id="CHEBI:30616"/>
        <dbReference type="ChEBI" id="CHEBI:44841"/>
        <dbReference type="ChEBI" id="CHEBI:72950"/>
        <dbReference type="ChEBI" id="CHEBI:456215"/>
        <dbReference type="EC" id="2.7.6.3"/>
    </reaction>
</comment>
<evidence type="ECO:0000313" key="10">
    <source>
        <dbReference type="EMBL" id="GLJ75335.1"/>
    </source>
</evidence>
<keyword evidence="5" id="KW-0547">Nucleotide-binding</keyword>
<keyword evidence="8" id="KW-0289">Folate biosynthesis</keyword>
<proteinExistence type="predicted"/>
<dbReference type="PANTHER" id="PTHR43071">
    <property type="entry name" value="2-AMINO-4-HYDROXY-6-HYDROXYMETHYLDIHYDROPTERIDINE PYROPHOSPHOKINASE"/>
    <property type="match status" value="1"/>
</dbReference>
<keyword evidence="6" id="KW-0418">Kinase</keyword>
<dbReference type="SUPFAM" id="SSF55083">
    <property type="entry name" value="6-hydroxymethyl-7,8-dihydropterin pyrophosphokinase, HPPK"/>
    <property type="match status" value="1"/>
</dbReference>
<dbReference type="GO" id="GO:0003848">
    <property type="term" value="F:2-amino-4-hydroxy-6-hydroxymethyldihydropteridine diphosphokinase activity"/>
    <property type="evidence" value="ECO:0007669"/>
    <property type="project" value="UniProtKB-EC"/>
</dbReference>
<evidence type="ECO:0000256" key="6">
    <source>
        <dbReference type="ARBA" id="ARBA00022777"/>
    </source>
</evidence>
<dbReference type="NCBIfam" id="TIGR01498">
    <property type="entry name" value="folK"/>
    <property type="match status" value="1"/>
</dbReference>
<evidence type="ECO:0000256" key="5">
    <source>
        <dbReference type="ARBA" id="ARBA00022741"/>
    </source>
</evidence>
<dbReference type="InterPro" id="IPR035907">
    <property type="entry name" value="Hppk_sf"/>
</dbReference>
<dbReference type="Proteomes" id="UP001142372">
    <property type="component" value="Unassembled WGS sequence"/>
</dbReference>
<dbReference type="PANTHER" id="PTHR43071:SF1">
    <property type="entry name" value="2-AMINO-4-HYDROXY-6-HYDROXYMETHYLDIHYDROPTERIDINE PYROPHOSPHOKINASE"/>
    <property type="match status" value="1"/>
</dbReference>
<name>A0A9W6H7E6_9MICO</name>
<dbReference type="GO" id="GO:0016301">
    <property type="term" value="F:kinase activity"/>
    <property type="evidence" value="ECO:0007669"/>
    <property type="project" value="UniProtKB-KW"/>
</dbReference>
<keyword evidence="7" id="KW-0067">ATP-binding</keyword>
<accession>A0A9W6H7E6</accession>
<reference evidence="10" key="2">
    <citation type="submission" date="2023-01" db="EMBL/GenBank/DDBJ databases">
        <authorList>
            <person name="Sun Q."/>
            <person name="Evtushenko L."/>
        </authorList>
    </citation>
    <scope>NUCLEOTIDE SEQUENCE</scope>
    <source>
        <strain evidence="10">VKM Ac-1401</strain>
    </source>
</reference>
<gene>
    <name evidence="10" type="ORF">GCM10017584_09090</name>
</gene>
<evidence type="ECO:0000259" key="9">
    <source>
        <dbReference type="Pfam" id="PF01288"/>
    </source>
</evidence>
<dbReference type="AlphaFoldDB" id="A0A9W6H7E6"/>
<organism evidence="10 11">
    <name type="scientific">Leifsonia poae</name>
    <dbReference type="NCBI Taxonomy" id="110933"/>
    <lineage>
        <taxon>Bacteria</taxon>
        <taxon>Bacillati</taxon>
        <taxon>Actinomycetota</taxon>
        <taxon>Actinomycetes</taxon>
        <taxon>Micrococcales</taxon>
        <taxon>Microbacteriaceae</taxon>
        <taxon>Leifsonia</taxon>
    </lineage>
</organism>
<dbReference type="EC" id="2.7.6.3" evidence="3"/>
<keyword evidence="11" id="KW-1185">Reference proteome</keyword>
<keyword evidence="4" id="KW-0808">Transferase</keyword>
<dbReference type="EMBL" id="BSEN01000003">
    <property type="protein sequence ID" value="GLJ75335.1"/>
    <property type="molecule type" value="Genomic_DNA"/>
</dbReference>
<sequence length="182" mass="19493">MTAAVRPKPQRLRPAVPAVLAFGANLGDREATLRAALATLETTPGIRIDAVSPLYETPALKLTGVDHDAPAYLNAVARIHTTLDPHALLDTVNAVEDELGRVRQERWGDRTIDIDIVDYDGRTADDERLTLPHPRAAGRGFVLVPWLAIDPDAVLTGHGRVADLAAGSADVVTPYEAKGTAR</sequence>
<protein>
    <recommendedName>
        <fullName evidence="3">2-amino-4-hydroxy-6-hydroxymethyldihydropteridine diphosphokinase</fullName>
        <ecNumber evidence="3">2.7.6.3</ecNumber>
    </recommendedName>
</protein>
<evidence type="ECO:0000256" key="8">
    <source>
        <dbReference type="ARBA" id="ARBA00022909"/>
    </source>
</evidence>
<dbReference type="CDD" id="cd00483">
    <property type="entry name" value="HPPK"/>
    <property type="match status" value="1"/>
</dbReference>
<comment type="pathway">
    <text evidence="2">Cofactor biosynthesis; tetrahydrofolate biosynthesis; 2-amino-4-hydroxy-6-hydroxymethyl-7,8-dihydropteridine diphosphate from 7,8-dihydroneopterin triphosphate: step 4/4.</text>
</comment>
<dbReference type="RefSeq" id="WP_271176020.1">
    <property type="nucleotide sequence ID" value="NZ_BAAAJO010000001.1"/>
</dbReference>
<reference evidence="10" key="1">
    <citation type="journal article" date="2014" name="Int. J. Syst. Evol. Microbiol.">
        <title>Complete genome sequence of Corynebacterium casei LMG S-19264T (=DSM 44701T), isolated from a smear-ripened cheese.</title>
        <authorList>
            <consortium name="US DOE Joint Genome Institute (JGI-PGF)"/>
            <person name="Walter F."/>
            <person name="Albersmeier A."/>
            <person name="Kalinowski J."/>
            <person name="Ruckert C."/>
        </authorList>
    </citation>
    <scope>NUCLEOTIDE SEQUENCE</scope>
    <source>
        <strain evidence="10">VKM Ac-1401</strain>
    </source>
</reference>
<evidence type="ECO:0000256" key="1">
    <source>
        <dbReference type="ARBA" id="ARBA00000198"/>
    </source>
</evidence>
<comment type="caution">
    <text evidence="10">The sequence shown here is derived from an EMBL/GenBank/DDBJ whole genome shotgun (WGS) entry which is preliminary data.</text>
</comment>
<feature type="domain" description="7,8-dihydro-6-hydroxymethylpterin-pyrophosphokinase" evidence="9">
    <location>
        <begin position="19"/>
        <end position="151"/>
    </location>
</feature>
<dbReference type="GO" id="GO:0005524">
    <property type="term" value="F:ATP binding"/>
    <property type="evidence" value="ECO:0007669"/>
    <property type="project" value="UniProtKB-KW"/>
</dbReference>
<evidence type="ECO:0000256" key="2">
    <source>
        <dbReference type="ARBA" id="ARBA00005051"/>
    </source>
</evidence>
<evidence type="ECO:0000256" key="7">
    <source>
        <dbReference type="ARBA" id="ARBA00022840"/>
    </source>
</evidence>
<dbReference type="InterPro" id="IPR000550">
    <property type="entry name" value="Hppk"/>
</dbReference>
<dbReference type="Gene3D" id="3.30.70.560">
    <property type="entry name" value="7,8-Dihydro-6-hydroxymethylpterin-pyrophosphokinase HPPK"/>
    <property type="match status" value="1"/>
</dbReference>
<dbReference type="GO" id="GO:0046656">
    <property type="term" value="P:folic acid biosynthetic process"/>
    <property type="evidence" value="ECO:0007669"/>
    <property type="project" value="UniProtKB-KW"/>
</dbReference>
<evidence type="ECO:0000313" key="11">
    <source>
        <dbReference type="Proteomes" id="UP001142372"/>
    </source>
</evidence>
<evidence type="ECO:0000256" key="3">
    <source>
        <dbReference type="ARBA" id="ARBA00013253"/>
    </source>
</evidence>
<dbReference type="Pfam" id="PF01288">
    <property type="entry name" value="HPPK"/>
    <property type="match status" value="1"/>
</dbReference>